<comment type="similarity">
    <text evidence="1">Belongs to the ATP-dependent AMP-binding enzyme family.</text>
</comment>
<evidence type="ECO:0000313" key="4">
    <source>
        <dbReference type="Proteomes" id="UP001441944"/>
    </source>
</evidence>
<dbReference type="PANTHER" id="PTHR22754:SF32">
    <property type="entry name" value="DISCO-INTERACTING PROTEIN 2"/>
    <property type="match status" value="1"/>
</dbReference>
<dbReference type="Proteomes" id="UP001441944">
    <property type="component" value="Unassembled WGS sequence"/>
</dbReference>
<dbReference type="EMBL" id="BAABWU010000016">
    <property type="protein sequence ID" value="GAA6197952.1"/>
    <property type="molecule type" value="Genomic_DNA"/>
</dbReference>
<accession>A0ABQ0AQ02</accession>
<dbReference type="SUPFAM" id="SSF56801">
    <property type="entry name" value="Acetyl-CoA synthetase-like"/>
    <property type="match status" value="1"/>
</dbReference>
<organism evidence="3 4">
    <name type="scientific">Pseudophaeobacter arcticus</name>
    <dbReference type="NCBI Taxonomy" id="385492"/>
    <lineage>
        <taxon>Bacteria</taxon>
        <taxon>Pseudomonadati</taxon>
        <taxon>Pseudomonadota</taxon>
        <taxon>Alphaproteobacteria</taxon>
        <taxon>Rhodobacterales</taxon>
        <taxon>Paracoccaceae</taxon>
        <taxon>Pseudophaeobacter</taxon>
    </lineage>
</organism>
<gene>
    <name evidence="3" type="ORF">NBRC116598_33970</name>
</gene>
<protein>
    <recommendedName>
        <fullName evidence="2">AMP-dependent synthetase/ligase domain-containing protein</fullName>
    </recommendedName>
</protein>
<reference evidence="3 4" key="1">
    <citation type="submission" date="2024-04" db="EMBL/GenBank/DDBJ databases">
        <title>Draft genome sequence of Pseudophaeobacter arcticus NBRC 116598.</title>
        <authorList>
            <person name="Miyakawa T."/>
            <person name="Kusuya Y."/>
            <person name="Miura T."/>
        </authorList>
    </citation>
    <scope>NUCLEOTIDE SEQUENCE [LARGE SCALE GENOMIC DNA]</scope>
    <source>
        <strain evidence="3 4">SU-CL00105</strain>
    </source>
</reference>
<feature type="domain" description="AMP-dependent synthetase/ligase" evidence="2">
    <location>
        <begin position="3"/>
        <end position="193"/>
    </location>
</feature>
<keyword evidence="4" id="KW-1185">Reference proteome</keyword>
<dbReference type="InterPro" id="IPR000873">
    <property type="entry name" value="AMP-dep_synth/lig_dom"/>
</dbReference>
<sequence length="356" mass="39336">MNAEARFVNWLPHYHDMGLMGGILYPLLSGAYSVQMSPFEMVRNPAFWLRTISEQRATFSGGPAFAFSDCLKRVKDEDIDGIDLSSWDRAYCGAEPVPTGLFDAFYDRFASYGFRRSSIFACYGMAEYTLFAAGAPEAAPLPESETDRTHPCVLPDDIADRLRVVDPDQMLPMPEGERGEIWLAGPSVSAGYLGLEAETQGNFVTRDLGTGPRRWLRTGDLGVAQDKHLFINGRIKDLIIANGRKIAAAELEWLAAQSHAALNPYAAAAFQRDIEDTGKAVLLIECKTSKDMPSATEIGEISRAIKRAVRGEWGIDLEAVEILHRGTLERTTSGKIRRRVIATGYRSGSLQMEAEF</sequence>
<evidence type="ECO:0000313" key="3">
    <source>
        <dbReference type="EMBL" id="GAA6197952.1"/>
    </source>
</evidence>
<name>A0ABQ0AQ02_9RHOB</name>
<dbReference type="Pfam" id="PF00501">
    <property type="entry name" value="AMP-binding"/>
    <property type="match status" value="1"/>
</dbReference>
<dbReference type="Gene3D" id="3.40.50.12780">
    <property type="entry name" value="N-terminal domain of ligase-like"/>
    <property type="match status" value="1"/>
</dbReference>
<evidence type="ECO:0000259" key="2">
    <source>
        <dbReference type="Pfam" id="PF00501"/>
    </source>
</evidence>
<proteinExistence type="inferred from homology"/>
<dbReference type="InterPro" id="IPR045851">
    <property type="entry name" value="AMP-bd_C_sf"/>
</dbReference>
<evidence type="ECO:0000256" key="1">
    <source>
        <dbReference type="ARBA" id="ARBA00006432"/>
    </source>
</evidence>
<dbReference type="Gene3D" id="3.30.300.30">
    <property type="match status" value="1"/>
</dbReference>
<dbReference type="PANTHER" id="PTHR22754">
    <property type="entry name" value="DISCO-INTERACTING PROTEIN 2 DIP2 -RELATED"/>
    <property type="match status" value="1"/>
</dbReference>
<comment type="caution">
    <text evidence="3">The sequence shown here is derived from an EMBL/GenBank/DDBJ whole genome shotgun (WGS) entry which is preliminary data.</text>
</comment>
<dbReference type="InterPro" id="IPR042099">
    <property type="entry name" value="ANL_N_sf"/>
</dbReference>